<protein>
    <submittedName>
        <fullName evidence="6">Cobalt-precorrin-8X methylmutase</fullName>
        <ecNumber evidence="6">5.4.99.61</ecNumber>
    </submittedName>
</protein>
<evidence type="ECO:0000256" key="2">
    <source>
        <dbReference type="ARBA" id="ARBA00009774"/>
    </source>
</evidence>
<sequence>MKPQDIEDLSFRIIDEEAGDHGFDEQKWSIVRRMIHTSADFDYIKSVRFHPEALQKGIDAIKNGCTIITDTNMARVGIRKKEISRFGGDVRCLIADENVARQAIEEKTTRALAAVDIALPFIENGIYVVGNAPTALLRLIEHVKAGKVMPALIVGLPVGFVNAAESKDALMELDIPFISNKGRKGGSNVAASIINALLIMADSSEKPK</sequence>
<dbReference type="Pfam" id="PF02570">
    <property type="entry name" value="CbiC"/>
    <property type="match status" value="1"/>
</dbReference>
<dbReference type="InterPro" id="IPR003722">
    <property type="entry name" value="Cbl_synth_CobH/CbiC"/>
</dbReference>
<dbReference type="PANTHER" id="PTHR43588">
    <property type="entry name" value="COBALT-PRECORRIN-8 METHYLMUTASE"/>
    <property type="match status" value="1"/>
</dbReference>
<dbReference type="SUPFAM" id="SSF63965">
    <property type="entry name" value="Precorrin-8X methylmutase CbiC/CobH"/>
    <property type="match status" value="1"/>
</dbReference>
<accession>A0A1W1HA26</accession>
<evidence type="ECO:0000256" key="3">
    <source>
        <dbReference type="ARBA" id="ARBA00022573"/>
    </source>
</evidence>
<dbReference type="EMBL" id="FWEV01000086">
    <property type="protein sequence ID" value="SLM29340.1"/>
    <property type="molecule type" value="Genomic_DNA"/>
</dbReference>
<dbReference type="InterPro" id="IPR036588">
    <property type="entry name" value="CobH/CbiC_sf"/>
</dbReference>
<evidence type="ECO:0000259" key="5">
    <source>
        <dbReference type="Pfam" id="PF02570"/>
    </source>
</evidence>
<keyword evidence="4 6" id="KW-0413">Isomerase</keyword>
<comment type="similarity">
    <text evidence="2">Belongs to the CobH/CbiC family.</text>
</comment>
<proteinExistence type="inferred from homology"/>
<gene>
    <name evidence="6" type="primary">cbiC</name>
    <name evidence="6" type="ORF">MTBBW1_1760006</name>
</gene>
<keyword evidence="3" id="KW-0169">Cobalamin biosynthesis</keyword>
<evidence type="ECO:0000256" key="4">
    <source>
        <dbReference type="ARBA" id="ARBA00023235"/>
    </source>
</evidence>
<feature type="domain" description="Cobalamin biosynthesis precorrin-8X methylmutase CobH/CbiC" evidence="5">
    <location>
        <begin position="5"/>
        <end position="199"/>
    </location>
</feature>
<name>A0A1W1HA26_9BACT</name>
<dbReference type="Gene3D" id="3.40.50.10230">
    <property type="entry name" value="Cobalamin biosynthesis CobH/CbiC, precorrin-8X methylmutase"/>
    <property type="match status" value="1"/>
</dbReference>
<evidence type="ECO:0000256" key="1">
    <source>
        <dbReference type="ARBA" id="ARBA00004953"/>
    </source>
</evidence>
<comment type="pathway">
    <text evidence="1">Cofactor biosynthesis; adenosylcobalamin biosynthesis.</text>
</comment>
<reference evidence="6 7" key="1">
    <citation type="submission" date="2017-03" db="EMBL/GenBank/DDBJ databases">
        <authorList>
            <person name="Afonso C.L."/>
            <person name="Miller P.J."/>
            <person name="Scott M.A."/>
            <person name="Spackman E."/>
            <person name="Goraichik I."/>
            <person name="Dimitrov K.M."/>
            <person name="Suarez D.L."/>
            <person name="Swayne D.E."/>
        </authorList>
    </citation>
    <scope>NUCLEOTIDE SEQUENCE [LARGE SCALE GENOMIC DNA]</scope>
    <source>
        <strain evidence="6">PRJEB14757</strain>
    </source>
</reference>
<dbReference type="EC" id="5.4.99.61" evidence="6"/>
<dbReference type="GO" id="GO:0016993">
    <property type="term" value="F:precorrin-8X methylmutase activity"/>
    <property type="evidence" value="ECO:0007669"/>
    <property type="project" value="UniProtKB-EC"/>
</dbReference>
<dbReference type="PANTHER" id="PTHR43588:SF1">
    <property type="entry name" value="COBALT-PRECORRIN-8 METHYLMUTASE"/>
    <property type="match status" value="1"/>
</dbReference>
<evidence type="ECO:0000313" key="6">
    <source>
        <dbReference type="EMBL" id="SLM29340.1"/>
    </source>
</evidence>
<organism evidence="6 7">
    <name type="scientific">Desulfamplus magnetovallimortis</name>
    <dbReference type="NCBI Taxonomy" id="1246637"/>
    <lineage>
        <taxon>Bacteria</taxon>
        <taxon>Pseudomonadati</taxon>
        <taxon>Thermodesulfobacteriota</taxon>
        <taxon>Desulfobacteria</taxon>
        <taxon>Desulfobacterales</taxon>
        <taxon>Desulfobacteraceae</taxon>
        <taxon>Desulfamplus</taxon>
    </lineage>
</organism>
<dbReference type="Proteomes" id="UP000191931">
    <property type="component" value="Unassembled WGS sequence"/>
</dbReference>
<dbReference type="RefSeq" id="WP_080806252.1">
    <property type="nucleotide sequence ID" value="NZ_LT828553.1"/>
</dbReference>
<dbReference type="GO" id="GO:0009236">
    <property type="term" value="P:cobalamin biosynthetic process"/>
    <property type="evidence" value="ECO:0007669"/>
    <property type="project" value="UniProtKB-UniPathway"/>
</dbReference>
<dbReference type="AlphaFoldDB" id="A0A1W1HA26"/>
<dbReference type="UniPathway" id="UPA00148"/>
<keyword evidence="7" id="KW-1185">Reference proteome</keyword>
<dbReference type="OrthoDB" id="9780708at2"/>
<dbReference type="STRING" id="1246637.MTBBW1_1760006"/>
<evidence type="ECO:0000313" key="7">
    <source>
        <dbReference type="Proteomes" id="UP000191931"/>
    </source>
</evidence>